<organism evidence="4 5">
    <name type="scientific">Helicobacter cinaedi CCUG 18818 = ATCC BAA-847</name>
    <dbReference type="NCBI Taxonomy" id="537971"/>
    <lineage>
        <taxon>Bacteria</taxon>
        <taxon>Pseudomonadati</taxon>
        <taxon>Campylobacterota</taxon>
        <taxon>Epsilonproteobacteria</taxon>
        <taxon>Campylobacterales</taxon>
        <taxon>Helicobacteraceae</taxon>
        <taxon>Helicobacter</taxon>
    </lineage>
</organism>
<dbReference type="Gene3D" id="3.90.550.10">
    <property type="entry name" value="Spore Coat Polysaccharide Biosynthesis Protein SpsA, Chain A"/>
    <property type="match status" value="1"/>
</dbReference>
<evidence type="ECO:0000259" key="3">
    <source>
        <dbReference type="Pfam" id="PF22725"/>
    </source>
</evidence>
<gene>
    <name evidence="4" type="ORF">HCBAA847_0753</name>
</gene>
<name>A0AAI8QFV1_9HELI</name>
<dbReference type="KEGG" id="hcb:HCBAA847_0753"/>
<sequence length="638" mass="72056">MPDKNIKSLCGKPLLAWSIESALDSAYIDEVVVSTDSSVYADIAKSYGANVPFLRPESLSSDTTTTFDVLKHCIRFYKESLGKSFDYIVLLEPTSPLREKGDIDKMIEKLIAEKADSISSIGEVKEHPAILKKITNNRLHTFMPSLPKTTRRQDNETLYFPYGVAYIAKTTALLQEQTFYTQNCTFYTILPHQCYEVDDLCDFICIEAMMKHFYPIQHKEKTMENKILVIGLGSMGKRRVRNLIALGLKDRILGFDVREDRRKEAEQKYSISTFDTLESAMQSHKIEIFINSTPPHIHMQYAEIAAKNNIHCFIEASVVEKERILALSQRENQNTLILPSSTMYHTPMVKHIKRLVENQTIGKILNINYHTGQYLPDWHPWEDIGDYYVSRTDTGGGREIVPFELTWLCAIFGKVSAIGGMYGKLTDMNAPIDDMYHCLLQFTSGALLNLSIEVISAPKATRELRILGSKGIIKYTQDSNILSFINADMSDWEHIHFDTGTIEAQYINPEEPYIEEMKTFLEAIRQNNPTLFPNSLTRDYEILSLLENIESQSRHLGRDIVAAQSNALGAEAGENNFTQTSTTIPSGSIFEIESAFSSKTTRSLLGVSAAVGERRIADSSQKDNARHNSDENIMGGGR</sequence>
<dbReference type="Proteomes" id="UP000006036">
    <property type="component" value="Chromosome 1"/>
</dbReference>
<dbReference type="EMBL" id="AP012492">
    <property type="protein sequence ID" value="BAM31991.1"/>
    <property type="molecule type" value="Genomic_DNA"/>
</dbReference>
<dbReference type="Gene3D" id="3.30.360.10">
    <property type="entry name" value="Dihydrodipicolinate Reductase, domain 2"/>
    <property type="match status" value="1"/>
</dbReference>
<protein>
    <submittedName>
        <fullName evidence="4">Uncharacterized protein</fullName>
    </submittedName>
</protein>
<feature type="domain" description="GFO/IDH/MocA-like oxidoreductase" evidence="3">
    <location>
        <begin position="350"/>
        <end position="473"/>
    </location>
</feature>
<dbReference type="Pfam" id="PF02348">
    <property type="entry name" value="CTP_transf_3"/>
    <property type="match status" value="1"/>
</dbReference>
<proteinExistence type="predicted"/>
<dbReference type="InterPro" id="IPR036291">
    <property type="entry name" value="NAD(P)-bd_dom_sf"/>
</dbReference>
<evidence type="ECO:0000259" key="2">
    <source>
        <dbReference type="Pfam" id="PF01408"/>
    </source>
</evidence>
<dbReference type="PANTHER" id="PTHR21485:SF6">
    <property type="entry name" value="N-ACYLNEURAMINATE CYTIDYLYLTRANSFERASE-RELATED"/>
    <property type="match status" value="1"/>
</dbReference>
<dbReference type="InterPro" id="IPR029044">
    <property type="entry name" value="Nucleotide-diphossugar_trans"/>
</dbReference>
<dbReference type="InterPro" id="IPR055170">
    <property type="entry name" value="GFO_IDH_MocA-like_dom"/>
</dbReference>
<dbReference type="SUPFAM" id="SSF55347">
    <property type="entry name" value="Glyceraldehyde-3-phosphate dehydrogenase-like, C-terminal domain"/>
    <property type="match status" value="1"/>
</dbReference>
<dbReference type="GO" id="GO:0008781">
    <property type="term" value="F:N-acylneuraminate cytidylyltransferase activity"/>
    <property type="evidence" value="ECO:0007669"/>
    <property type="project" value="TreeGrafter"/>
</dbReference>
<dbReference type="Gene3D" id="3.40.50.720">
    <property type="entry name" value="NAD(P)-binding Rossmann-like Domain"/>
    <property type="match status" value="1"/>
</dbReference>
<feature type="compositionally biased region" description="Basic and acidic residues" evidence="1">
    <location>
        <begin position="617"/>
        <end position="630"/>
    </location>
</feature>
<dbReference type="InterPro" id="IPR000683">
    <property type="entry name" value="Gfo/Idh/MocA-like_OxRdtase_N"/>
</dbReference>
<dbReference type="CDD" id="cd02513">
    <property type="entry name" value="CMP-NeuAc_Synthase"/>
    <property type="match status" value="1"/>
</dbReference>
<evidence type="ECO:0000256" key="1">
    <source>
        <dbReference type="SAM" id="MobiDB-lite"/>
    </source>
</evidence>
<evidence type="ECO:0000313" key="4">
    <source>
        <dbReference type="EMBL" id="BAM31991.1"/>
    </source>
</evidence>
<dbReference type="SUPFAM" id="SSF51735">
    <property type="entry name" value="NAD(P)-binding Rossmann-fold domains"/>
    <property type="match status" value="1"/>
</dbReference>
<accession>A0AAI8QFV1</accession>
<reference evidence="4 5" key="1">
    <citation type="journal article" date="2012" name="J. Bacteriol.">
        <title>Complete Genome Sequence of Helicobacter cinaedi Type Strain ATCC BAA-847.</title>
        <authorList>
            <person name="Miyoshi-Akiyama T."/>
            <person name="Takeshita N."/>
            <person name="Ohmagari N."/>
            <person name="Kirikae T."/>
        </authorList>
    </citation>
    <scope>NUCLEOTIDE SEQUENCE [LARGE SCALE GENOMIC DNA]</scope>
    <source>
        <strain evidence="4 5">ATCC BAA-847</strain>
    </source>
</reference>
<feature type="region of interest" description="Disordered" evidence="1">
    <location>
        <begin position="617"/>
        <end position="638"/>
    </location>
</feature>
<dbReference type="SUPFAM" id="SSF53448">
    <property type="entry name" value="Nucleotide-diphospho-sugar transferases"/>
    <property type="match status" value="1"/>
</dbReference>
<feature type="domain" description="Gfo/Idh/MocA-like oxidoreductase N-terminal" evidence="2">
    <location>
        <begin position="226"/>
        <end position="315"/>
    </location>
</feature>
<dbReference type="Pfam" id="PF22725">
    <property type="entry name" value="GFO_IDH_MocA_C3"/>
    <property type="match status" value="1"/>
</dbReference>
<dbReference type="Pfam" id="PF01408">
    <property type="entry name" value="GFO_IDH_MocA"/>
    <property type="match status" value="1"/>
</dbReference>
<dbReference type="PANTHER" id="PTHR21485">
    <property type="entry name" value="HAD SUPERFAMILY MEMBERS CMAS AND KDSC"/>
    <property type="match status" value="1"/>
</dbReference>
<dbReference type="InterPro" id="IPR003329">
    <property type="entry name" value="Cytidylyl_trans"/>
</dbReference>
<evidence type="ECO:0000313" key="5">
    <source>
        <dbReference type="Proteomes" id="UP000006036"/>
    </source>
</evidence>
<dbReference type="InterPro" id="IPR050793">
    <property type="entry name" value="CMP-NeuNAc_synthase"/>
</dbReference>
<dbReference type="AlphaFoldDB" id="A0AAI8QFV1"/>
<dbReference type="GO" id="GO:0000166">
    <property type="term" value="F:nucleotide binding"/>
    <property type="evidence" value="ECO:0007669"/>
    <property type="project" value="InterPro"/>
</dbReference>